<organism evidence="2 3">
    <name type="scientific">Pigmentiphaga soli</name>
    <dbReference type="NCBI Taxonomy" id="1007095"/>
    <lineage>
        <taxon>Bacteria</taxon>
        <taxon>Pseudomonadati</taxon>
        <taxon>Pseudomonadota</taxon>
        <taxon>Betaproteobacteria</taxon>
        <taxon>Burkholderiales</taxon>
        <taxon>Alcaligenaceae</taxon>
        <taxon>Pigmentiphaga</taxon>
    </lineage>
</organism>
<gene>
    <name evidence="2" type="ORF">GCM10023144_00590</name>
</gene>
<reference evidence="3" key="1">
    <citation type="journal article" date="2019" name="Int. J. Syst. Evol. Microbiol.">
        <title>The Global Catalogue of Microorganisms (GCM) 10K type strain sequencing project: providing services to taxonomists for standard genome sequencing and annotation.</title>
        <authorList>
            <consortium name="The Broad Institute Genomics Platform"/>
            <consortium name="The Broad Institute Genome Sequencing Center for Infectious Disease"/>
            <person name="Wu L."/>
            <person name="Ma J."/>
        </authorList>
    </citation>
    <scope>NUCLEOTIDE SEQUENCE [LARGE SCALE GENOMIC DNA]</scope>
    <source>
        <strain evidence="3">JCM 17666</strain>
    </source>
</reference>
<comment type="similarity">
    <text evidence="1">Belongs to the HyuE racemase family.</text>
</comment>
<dbReference type="Proteomes" id="UP001501671">
    <property type="component" value="Unassembled WGS sequence"/>
</dbReference>
<protein>
    <recommendedName>
        <fullName evidence="4">Hydantoin racemase</fullName>
    </recommendedName>
</protein>
<evidence type="ECO:0000313" key="2">
    <source>
        <dbReference type="EMBL" id="GAA4321393.1"/>
    </source>
</evidence>
<dbReference type="InterPro" id="IPR052186">
    <property type="entry name" value="Hydantoin_racemase-like"/>
</dbReference>
<dbReference type="InterPro" id="IPR053714">
    <property type="entry name" value="Iso_Racemase_Enz_sf"/>
</dbReference>
<comment type="caution">
    <text evidence="2">The sequence shown here is derived from an EMBL/GenBank/DDBJ whole genome shotgun (WGS) entry which is preliminary data.</text>
</comment>
<dbReference type="PANTHER" id="PTHR28047:SF5">
    <property type="entry name" value="PROTEIN DCG1"/>
    <property type="match status" value="1"/>
</dbReference>
<sequence>MKIWYQSFTRQSLYPRYGQALRRLVDALREPGTTVDVHALEKTGGLATQHHYLEHLHLAEVLENVERAVEQGYDAFAIGHFTDSGLQEAREIAPIPVLGLGETSMHLACMMGRRFALVGLGPKSLDSVAQRVHAYGLDYRLAGTAAMAFDNPVALEAGFSDPAARDGIVRAFHEAAGAAVRAGAEVVIPAGGVAMAVLGAAGVHLTADGATVLNGIAALVRMCESAVRMDRWMGGHFTSKRLSYAPPSPAEMDSVRQFYGDGVYRSARR</sequence>
<evidence type="ECO:0000256" key="1">
    <source>
        <dbReference type="ARBA" id="ARBA00038414"/>
    </source>
</evidence>
<proteinExistence type="inferred from homology"/>
<evidence type="ECO:0000313" key="3">
    <source>
        <dbReference type="Proteomes" id="UP001501671"/>
    </source>
</evidence>
<name>A0ABP8GBU7_9BURK</name>
<dbReference type="PANTHER" id="PTHR28047">
    <property type="entry name" value="PROTEIN DCG1"/>
    <property type="match status" value="1"/>
</dbReference>
<dbReference type="InterPro" id="IPR015942">
    <property type="entry name" value="Asp/Glu/hydantoin_racemase"/>
</dbReference>
<evidence type="ECO:0008006" key="4">
    <source>
        <dbReference type="Google" id="ProtNLM"/>
    </source>
</evidence>
<dbReference type="Pfam" id="PF01177">
    <property type="entry name" value="Asp_Glu_race"/>
    <property type="match status" value="1"/>
</dbReference>
<keyword evidence="3" id="KW-1185">Reference proteome</keyword>
<accession>A0ABP8GBU7</accession>
<dbReference type="EMBL" id="BAABFO010000001">
    <property type="protein sequence ID" value="GAA4321393.1"/>
    <property type="molecule type" value="Genomic_DNA"/>
</dbReference>
<dbReference type="Gene3D" id="3.40.50.12500">
    <property type="match status" value="1"/>
</dbReference>
<dbReference type="RefSeq" id="WP_345245136.1">
    <property type="nucleotide sequence ID" value="NZ_BAABFO010000001.1"/>
</dbReference>